<dbReference type="AlphaFoldDB" id="A0A0D6P8S7"/>
<dbReference type="Proteomes" id="UP000032680">
    <property type="component" value="Unassembled WGS sequence"/>
</dbReference>
<evidence type="ECO:0000313" key="2">
    <source>
        <dbReference type="Proteomes" id="UP000032680"/>
    </source>
</evidence>
<evidence type="ECO:0000313" key="1">
    <source>
        <dbReference type="EMBL" id="GAN78155.1"/>
    </source>
</evidence>
<comment type="caution">
    <text evidence="1">The sequence shown here is derived from an EMBL/GenBank/DDBJ whole genome shotgun (WGS) entry which is preliminary data.</text>
</comment>
<dbReference type="RefSeq" id="WP_048862601.1">
    <property type="nucleotide sequence ID" value="NZ_BANB01000658.1"/>
</dbReference>
<name>A0A0D6P8S7_9PROT</name>
<reference evidence="1 2" key="1">
    <citation type="submission" date="2012-11" db="EMBL/GenBank/DDBJ databases">
        <title>Whole genome sequence of Acidisphaera rubrifaciens HS-AP3.</title>
        <authorList>
            <person name="Azuma Y."/>
            <person name="Higashiura N."/>
            <person name="Hirakawa H."/>
            <person name="Matsushita K."/>
        </authorList>
    </citation>
    <scope>NUCLEOTIDE SEQUENCE [LARGE SCALE GENOMIC DNA]</scope>
    <source>
        <strain evidence="1 2">HS-AP3</strain>
    </source>
</reference>
<protein>
    <submittedName>
        <fullName evidence="1">Uncharacterized protein</fullName>
    </submittedName>
</protein>
<proteinExistence type="predicted"/>
<sequence>MTVAGRLGRLPAARDPRVPRMADYVRAVAPSGAIRWGAAVASWPMALNDRLGCCTIAGVAHAKQMYGVIGGAERVMSDAEVEAGYRRFGYAPGNPASDQGAVEEDVLRSWLQDGFVIGGVLDRIEAFASIAPADVAGVMTGLSVFGAVYLGVVLPAYVREQDVWHVPAAPSAADLAPLGGHCVLAVEAEPPTGPDSCLTVVTWGALQRVTWGWWLACGEEAHVIDHPDWTRPGSLSGVDRAGMRAAMAALA</sequence>
<dbReference type="EMBL" id="BANB01000658">
    <property type="protein sequence ID" value="GAN78155.1"/>
    <property type="molecule type" value="Genomic_DNA"/>
</dbReference>
<gene>
    <name evidence="1" type="ORF">Asru_0659_03</name>
</gene>
<dbReference type="OrthoDB" id="7247547at2"/>
<keyword evidence="2" id="KW-1185">Reference proteome</keyword>
<organism evidence="1 2">
    <name type="scientific">Acidisphaera rubrifaciens HS-AP3</name>
    <dbReference type="NCBI Taxonomy" id="1231350"/>
    <lineage>
        <taxon>Bacteria</taxon>
        <taxon>Pseudomonadati</taxon>
        <taxon>Pseudomonadota</taxon>
        <taxon>Alphaproteobacteria</taxon>
        <taxon>Acetobacterales</taxon>
        <taxon>Acetobacteraceae</taxon>
        <taxon>Acidisphaera</taxon>
    </lineage>
</organism>
<accession>A0A0D6P8S7</accession>